<dbReference type="SUPFAM" id="SSF55120">
    <property type="entry name" value="Pseudouridine synthase"/>
    <property type="match status" value="1"/>
</dbReference>
<evidence type="ECO:0000313" key="3">
    <source>
        <dbReference type="EMBL" id="MFC0266992.1"/>
    </source>
</evidence>
<comment type="caution">
    <text evidence="3">The sequence shown here is derived from an EMBL/GenBank/DDBJ whole genome shotgun (WGS) entry which is preliminary data.</text>
</comment>
<dbReference type="RefSeq" id="WP_019952725.1">
    <property type="nucleotide sequence ID" value="NZ_JBHLVX010000012.1"/>
</dbReference>
<keyword evidence="1" id="KW-0413">Isomerase</keyword>
<dbReference type="InterPro" id="IPR006145">
    <property type="entry name" value="PsdUridine_synth_RsuA/RluA"/>
</dbReference>
<dbReference type="PANTHER" id="PTHR47683">
    <property type="entry name" value="PSEUDOURIDINE SYNTHASE FAMILY PROTEIN-RELATED"/>
    <property type="match status" value="1"/>
</dbReference>
<dbReference type="Gene3D" id="3.30.70.580">
    <property type="entry name" value="Pseudouridine synthase I, catalytic domain, N-terminal subdomain"/>
    <property type="match status" value="1"/>
</dbReference>
<dbReference type="PANTHER" id="PTHR47683:SF2">
    <property type="entry name" value="RNA-BINDING S4 DOMAIN-CONTAINING PROTEIN"/>
    <property type="match status" value="1"/>
</dbReference>
<organism evidence="3 4">
    <name type="scientific">Kushneria aurantia</name>
    <dbReference type="NCBI Taxonomy" id="504092"/>
    <lineage>
        <taxon>Bacteria</taxon>
        <taxon>Pseudomonadati</taxon>
        <taxon>Pseudomonadota</taxon>
        <taxon>Gammaproteobacteria</taxon>
        <taxon>Oceanospirillales</taxon>
        <taxon>Halomonadaceae</taxon>
        <taxon>Kushneria</taxon>
    </lineage>
</organism>
<keyword evidence="4" id="KW-1185">Reference proteome</keyword>
<dbReference type="EMBL" id="JBHLVX010000012">
    <property type="protein sequence ID" value="MFC0266992.1"/>
    <property type="molecule type" value="Genomic_DNA"/>
</dbReference>
<name>A0ABV6G032_9GAMM</name>
<proteinExistence type="predicted"/>
<dbReference type="InterPro" id="IPR000748">
    <property type="entry name" value="PsdUridine_synth_RsuA/RluB/E/F"/>
</dbReference>
<protein>
    <submittedName>
        <fullName evidence="3">Pseudouridine synthase</fullName>
    </submittedName>
</protein>
<gene>
    <name evidence="3" type="ORF">ACFFHW_03085</name>
</gene>
<reference evidence="3 4" key="1">
    <citation type="submission" date="2024-09" db="EMBL/GenBank/DDBJ databases">
        <authorList>
            <person name="Sun Q."/>
            <person name="Mori K."/>
        </authorList>
    </citation>
    <scope>NUCLEOTIDE SEQUENCE [LARGE SCALE GENOMIC DNA]</scope>
    <source>
        <strain evidence="3 4">CCM 7415</strain>
    </source>
</reference>
<sequence length="197" mass="22358">MSELILFHKPFRVLSQFSDERGRVTLGQWLTIPDVYPAGRLDYDSEGLLLLTADGALAHRITHPARKQPKTYLVQVEGCPDDDAVAALRTGVTLNDGPTRPAKVRRIAPPELAPRQPPVRYRANIVDSWLEITLTEGRNRQVRRMTAHVGYPTLRLIRTAIGSWRLDGLAAGEWRRDVIHLPRHNSGRQRRKPGRKQ</sequence>
<dbReference type="Pfam" id="PF00849">
    <property type="entry name" value="PseudoU_synth_2"/>
    <property type="match status" value="1"/>
</dbReference>
<dbReference type="InterPro" id="IPR020103">
    <property type="entry name" value="PsdUridine_synth_cat_dom_sf"/>
</dbReference>
<feature type="domain" description="Pseudouridine synthase RsuA/RluA-like" evidence="2">
    <location>
        <begin position="4"/>
        <end position="148"/>
    </location>
</feature>
<dbReference type="Gene3D" id="3.30.70.1560">
    <property type="entry name" value="Alpha-L RNA-binding motif"/>
    <property type="match status" value="1"/>
</dbReference>
<dbReference type="InterPro" id="IPR050343">
    <property type="entry name" value="RsuA_PseudoU_synthase"/>
</dbReference>
<evidence type="ECO:0000259" key="2">
    <source>
        <dbReference type="Pfam" id="PF00849"/>
    </source>
</evidence>
<dbReference type="Proteomes" id="UP001589814">
    <property type="component" value="Unassembled WGS sequence"/>
</dbReference>
<evidence type="ECO:0000313" key="4">
    <source>
        <dbReference type="Proteomes" id="UP001589814"/>
    </source>
</evidence>
<dbReference type="InterPro" id="IPR042092">
    <property type="entry name" value="PsdUridine_s_RsuA/RluB/E/F_cat"/>
</dbReference>
<evidence type="ECO:0000256" key="1">
    <source>
        <dbReference type="ARBA" id="ARBA00023235"/>
    </source>
</evidence>
<accession>A0ABV6G032</accession>
<dbReference type="InterPro" id="IPR020094">
    <property type="entry name" value="TruA/RsuA/RluB/E/F_N"/>
</dbReference>
<dbReference type="NCBIfam" id="TIGR00093">
    <property type="entry name" value="pseudouridine synthase"/>
    <property type="match status" value="1"/>
</dbReference>